<dbReference type="InterPro" id="IPR000700">
    <property type="entry name" value="PAS-assoc_C"/>
</dbReference>
<feature type="compositionally biased region" description="Basic and acidic residues" evidence="1">
    <location>
        <begin position="474"/>
        <end position="483"/>
    </location>
</feature>
<sequence>MFASAQTTDRDAARLRALAALQLLDTPPEAEFDALAALAAEMLSCPVGAITLIDLERQWIKAGVGTPARELPRSASFCTHTIESTGPLLIRDARRDDRVANSFLVTEAPHFRAYAGMPIHATDPGTGTTVPIGAVCALDTETRTFSPEQQARLRHLQTLAEALLRSRALRLQAEQQSAELRRADQTFRQAERMAQIGSWRMTLADERLSWSEGTFRVHELPIGAPPPLTSALDYYPPQARAAISAAIAATLETGAPFDVEVDFCTARGNLRRVRAAGELERENGEPHALIGVFRDVTDRYALEQSLRRTASIDALTGIANRASFAETLDRELAAASDEGTPLALLMIDLDYFKQINDTHGHLTGDDVLRAFARRIRRVAPDGGFAARLGGDEFALVLTGPVATDVDALLPRLLDDLRKPVRTSAGPIAASGTIGVAAMTAEVQDARALIHRSDSALYQAKRNGRGTSATWGRMRSGDREQRRS</sequence>
<evidence type="ECO:0000256" key="1">
    <source>
        <dbReference type="SAM" id="MobiDB-lite"/>
    </source>
</evidence>
<dbReference type="InterPro" id="IPR029016">
    <property type="entry name" value="GAF-like_dom_sf"/>
</dbReference>
<dbReference type="AlphaFoldDB" id="A0A285QC99"/>
<dbReference type="SUPFAM" id="SSF55781">
    <property type="entry name" value="GAF domain-like"/>
    <property type="match status" value="1"/>
</dbReference>
<dbReference type="OrthoDB" id="315417at2"/>
<dbReference type="PANTHER" id="PTHR44757">
    <property type="entry name" value="DIGUANYLATE CYCLASE DGCP"/>
    <property type="match status" value="1"/>
</dbReference>
<dbReference type="PROSITE" id="PS50887">
    <property type="entry name" value="GGDEF"/>
    <property type="match status" value="1"/>
</dbReference>
<dbReference type="GO" id="GO:0003824">
    <property type="term" value="F:catalytic activity"/>
    <property type="evidence" value="ECO:0007669"/>
    <property type="project" value="UniProtKB-ARBA"/>
</dbReference>
<dbReference type="NCBIfam" id="TIGR00254">
    <property type="entry name" value="GGDEF"/>
    <property type="match status" value="1"/>
</dbReference>
<dbReference type="Proteomes" id="UP000219494">
    <property type="component" value="Unassembled WGS sequence"/>
</dbReference>
<evidence type="ECO:0000259" key="2">
    <source>
        <dbReference type="PROSITE" id="PS50113"/>
    </source>
</evidence>
<dbReference type="RefSeq" id="WP_097062499.1">
    <property type="nucleotide sequence ID" value="NZ_OBMI01000001.1"/>
</dbReference>
<dbReference type="PANTHER" id="PTHR44757:SF2">
    <property type="entry name" value="BIOFILM ARCHITECTURE MAINTENANCE PROTEIN MBAA"/>
    <property type="match status" value="1"/>
</dbReference>
<accession>A0A285QC99</accession>
<dbReference type="SUPFAM" id="SSF55073">
    <property type="entry name" value="Nucleotide cyclase"/>
    <property type="match status" value="1"/>
</dbReference>
<proteinExistence type="predicted"/>
<dbReference type="InterPro" id="IPR000160">
    <property type="entry name" value="GGDEF_dom"/>
</dbReference>
<reference evidence="4 5" key="1">
    <citation type="submission" date="2017-07" db="EMBL/GenBank/DDBJ databases">
        <authorList>
            <person name="Sun Z.S."/>
            <person name="Albrecht U."/>
            <person name="Echele G."/>
            <person name="Lee C.C."/>
        </authorList>
    </citation>
    <scope>NUCLEOTIDE SEQUENCE [LARGE SCALE GENOMIC DNA]</scope>
    <source>
        <strain evidence="4 5">CGMCC 1.12672</strain>
    </source>
</reference>
<dbReference type="InterPro" id="IPR003018">
    <property type="entry name" value="GAF"/>
</dbReference>
<dbReference type="InterPro" id="IPR001610">
    <property type="entry name" value="PAC"/>
</dbReference>
<dbReference type="EMBL" id="OBMI01000001">
    <property type="protein sequence ID" value="SOB79560.1"/>
    <property type="molecule type" value="Genomic_DNA"/>
</dbReference>
<dbReference type="CDD" id="cd01949">
    <property type="entry name" value="GGDEF"/>
    <property type="match status" value="1"/>
</dbReference>
<evidence type="ECO:0000313" key="5">
    <source>
        <dbReference type="Proteomes" id="UP000219494"/>
    </source>
</evidence>
<gene>
    <name evidence="4" type="ORF">SAMN06297144_0616</name>
</gene>
<protein>
    <submittedName>
        <fullName evidence="4">Diguanylate cyclase (GGDEF) domain-containing protein</fullName>
    </submittedName>
</protein>
<dbReference type="Gene3D" id="3.30.450.40">
    <property type="match status" value="1"/>
</dbReference>
<dbReference type="SMART" id="SM00065">
    <property type="entry name" value="GAF"/>
    <property type="match status" value="1"/>
</dbReference>
<dbReference type="FunFam" id="3.30.70.270:FF:000001">
    <property type="entry name" value="Diguanylate cyclase domain protein"/>
    <property type="match status" value="1"/>
</dbReference>
<feature type="region of interest" description="Disordered" evidence="1">
    <location>
        <begin position="460"/>
        <end position="483"/>
    </location>
</feature>
<dbReference type="SUPFAM" id="SSF55785">
    <property type="entry name" value="PYP-like sensor domain (PAS domain)"/>
    <property type="match status" value="1"/>
</dbReference>
<keyword evidence="5" id="KW-1185">Reference proteome</keyword>
<dbReference type="Pfam" id="PF00990">
    <property type="entry name" value="GGDEF"/>
    <property type="match status" value="1"/>
</dbReference>
<name>A0A285QC99_9SPHN</name>
<feature type="domain" description="PAC" evidence="2">
    <location>
        <begin position="257"/>
        <end position="308"/>
    </location>
</feature>
<evidence type="ECO:0000259" key="3">
    <source>
        <dbReference type="PROSITE" id="PS50887"/>
    </source>
</evidence>
<dbReference type="InterPro" id="IPR052155">
    <property type="entry name" value="Biofilm_reg_signaling"/>
</dbReference>
<dbReference type="Gene3D" id="3.30.450.20">
    <property type="entry name" value="PAS domain"/>
    <property type="match status" value="1"/>
</dbReference>
<dbReference type="InterPro" id="IPR029787">
    <property type="entry name" value="Nucleotide_cyclase"/>
</dbReference>
<evidence type="ECO:0000313" key="4">
    <source>
        <dbReference type="EMBL" id="SOB79560.1"/>
    </source>
</evidence>
<dbReference type="Gene3D" id="2.10.70.100">
    <property type="match status" value="1"/>
</dbReference>
<organism evidence="4 5">
    <name type="scientific">Sphingomonas guangdongensis</name>
    <dbReference type="NCBI Taxonomy" id="1141890"/>
    <lineage>
        <taxon>Bacteria</taxon>
        <taxon>Pseudomonadati</taxon>
        <taxon>Pseudomonadota</taxon>
        <taxon>Alphaproteobacteria</taxon>
        <taxon>Sphingomonadales</taxon>
        <taxon>Sphingomonadaceae</taxon>
        <taxon>Sphingomonas</taxon>
    </lineage>
</organism>
<dbReference type="PROSITE" id="PS50113">
    <property type="entry name" value="PAC"/>
    <property type="match status" value="1"/>
</dbReference>
<dbReference type="Gene3D" id="3.30.70.270">
    <property type="match status" value="1"/>
</dbReference>
<feature type="domain" description="GGDEF" evidence="3">
    <location>
        <begin position="340"/>
        <end position="472"/>
    </location>
</feature>
<dbReference type="InterPro" id="IPR043128">
    <property type="entry name" value="Rev_trsase/Diguanyl_cyclase"/>
</dbReference>
<dbReference type="Pfam" id="PF01590">
    <property type="entry name" value="GAF"/>
    <property type="match status" value="1"/>
</dbReference>
<dbReference type="InterPro" id="IPR035965">
    <property type="entry name" value="PAS-like_dom_sf"/>
</dbReference>
<dbReference type="SMART" id="SM00086">
    <property type="entry name" value="PAC"/>
    <property type="match status" value="1"/>
</dbReference>
<dbReference type="SMART" id="SM00267">
    <property type="entry name" value="GGDEF"/>
    <property type="match status" value="1"/>
</dbReference>